<sequence>MTTKVKEQIEEPEENSKPTKLKTCFIVMPISNADGYDLGHFDRVYEYIIKPACKAVGFEPSRADDTKHTNTIILDILNQIVQADMVICDLSSKNPNVMYELGIRQAFNLPVVLIKDDITNRIFDTASLRDIEYDHNLRIDTVKAAVDGISESLKETYRRRESDTHSLISLLKIKPATVPEEIEISSETALILEKIKQLNKDVNINRTGLTIDNWNESGSRYRINAMRKASAYLNTFSSILPINVNHEDYGRGVVIEFSENTQAVIVNFENEDPQLIPFPYEELTIEGDKSDEWE</sequence>
<reference evidence="1 2" key="1">
    <citation type="submission" date="2021-03" db="EMBL/GenBank/DDBJ databases">
        <title>Genomic Encyclopedia of Type Strains, Phase IV (KMG-IV): sequencing the most valuable type-strain genomes for metagenomic binning, comparative biology and taxonomic classification.</title>
        <authorList>
            <person name="Goeker M."/>
        </authorList>
    </citation>
    <scope>NUCLEOTIDE SEQUENCE [LARGE SCALE GENOMIC DNA]</scope>
    <source>
        <strain evidence="1 2">DSM 21292</strain>
    </source>
</reference>
<proteinExistence type="predicted"/>
<dbReference type="Gene3D" id="3.40.50.450">
    <property type="match status" value="1"/>
</dbReference>
<evidence type="ECO:0000313" key="2">
    <source>
        <dbReference type="Proteomes" id="UP000810207"/>
    </source>
</evidence>
<accession>A0ABS4RND8</accession>
<name>A0ABS4RND8_PAEXY</name>
<dbReference type="SUPFAM" id="SSF52309">
    <property type="entry name" value="N-(deoxy)ribosyltransferase-like"/>
    <property type="match status" value="1"/>
</dbReference>
<dbReference type="RefSeq" id="WP_211081048.1">
    <property type="nucleotide sequence ID" value="NZ_JAGIKV010000002.1"/>
</dbReference>
<organism evidence="1 2">
    <name type="scientific">Paenibacillus xylanexedens</name>
    <dbReference type="NCBI Taxonomy" id="528191"/>
    <lineage>
        <taxon>Bacteria</taxon>
        <taxon>Bacillati</taxon>
        <taxon>Bacillota</taxon>
        <taxon>Bacilli</taxon>
        <taxon>Bacillales</taxon>
        <taxon>Paenibacillaceae</taxon>
        <taxon>Paenibacillus</taxon>
    </lineage>
</organism>
<gene>
    <name evidence="1" type="ORF">J2Z28_000480</name>
</gene>
<dbReference type="EMBL" id="JAGIKV010000002">
    <property type="protein sequence ID" value="MBP2243870.1"/>
    <property type="molecule type" value="Genomic_DNA"/>
</dbReference>
<comment type="caution">
    <text evidence="1">The sequence shown here is derived from an EMBL/GenBank/DDBJ whole genome shotgun (WGS) entry which is preliminary data.</text>
</comment>
<dbReference type="Proteomes" id="UP000810207">
    <property type="component" value="Unassembled WGS sequence"/>
</dbReference>
<evidence type="ECO:0000313" key="1">
    <source>
        <dbReference type="EMBL" id="MBP2243870.1"/>
    </source>
</evidence>
<protein>
    <submittedName>
        <fullName evidence="1">NOL1/NOP2/fmu family ribosome biogenesis protein</fullName>
    </submittedName>
</protein>
<keyword evidence="2" id="KW-1185">Reference proteome</keyword>